<keyword evidence="12" id="KW-1185">Reference proteome</keyword>
<evidence type="ECO:0000313" key="11">
    <source>
        <dbReference type="EMBL" id="NJC25890.1"/>
    </source>
</evidence>
<dbReference type="PROSITE" id="PS50052">
    <property type="entry name" value="GUANYLATE_KINASE_2"/>
    <property type="match status" value="1"/>
</dbReference>
<dbReference type="Pfam" id="PF00625">
    <property type="entry name" value="Guanylate_kin"/>
    <property type="match status" value="1"/>
</dbReference>
<dbReference type="PANTHER" id="PTHR23117:SF13">
    <property type="entry name" value="GUANYLATE KINASE"/>
    <property type="match status" value="1"/>
</dbReference>
<keyword evidence="7 9" id="KW-0067">ATP-binding</keyword>
<evidence type="ECO:0000256" key="5">
    <source>
        <dbReference type="ARBA" id="ARBA00022741"/>
    </source>
</evidence>
<dbReference type="Gene3D" id="3.40.50.300">
    <property type="entry name" value="P-loop containing nucleotide triphosphate hydrolases"/>
    <property type="match status" value="1"/>
</dbReference>
<comment type="catalytic activity">
    <reaction evidence="9">
        <text>GMP + ATP = GDP + ADP</text>
        <dbReference type="Rhea" id="RHEA:20780"/>
        <dbReference type="ChEBI" id="CHEBI:30616"/>
        <dbReference type="ChEBI" id="CHEBI:58115"/>
        <dbReference type="ChEBI" id="CHEBI:58189"/>
        <dbReference type="ChEBI" id="CHEBI:456216"/>
        <dbReference type="EC" id="2.7.4.8"/>
    </reaction>
</comment>
<evidence type="ECO:0000256" key="9">
    <source>
        <dbReference type="HAMAP-Rule" id="MF_00328"/>
    </source>
</evidence>
<evidence type="ECO:0000256" key="1">
    <source>
        <dbReference type="ARBA" id="ARBA00005790"/>
    </source>
</evidence>
<dbReference type="HAMAP" id="MF_00328">
    <property type="entry name" value="Guanylate_kinase"/>
    <property type="match status" value="1"/>
</dbReference>
<organism evidence="11 12">
    <name type="scientific">Neolewinella antarctica</name>
    <dbReference type="NCBI Taxonomy" id="442734"/>
    <lineage>
        <taxon>Bacteria</taxon>
        <taxon>Pseudomonadati</taxon>
        <taxon>Bacteroidota</taxon>
        <taxon>Saprospiria</taxon>
        <taxon>Saprospirales</taxon>
        <taxon>Lewinellaceae</taxon>
        <taxon>Neolewinella</taxon>
    </lineage>
</organism>
<dbReference type="InterPro" id="IPR027417">
    <property type="entry name" value="P-loop_NTPase"/>
</dbReference>
<dbReference type="PANTHER" id="PTHR23117">
    <property type="entry name" value="GUANYLATE KINASE-RELATED"/>
    <property type="match status" value="1"/>
</dbReference>
<comment type="similarity">
    <text evidence="1 9">Belongs to the guanylate kinase family.</text>
</comment>
<dbReference type="InterPro" id="IPR017665">
    <property type="entry name" value="Guanylate_kinase"/>
</dbReference>
<evidence type="ECO:0000256" key="4">
    <source>
        <dbReference type="ARBA" id="ARBA00022679"/>
    </source>
</evidence>
<dbReference type="GO" id="GO:0004385">
    <property type="term" value="F:GMP kinase activity"/>
    <property type="evidence" value="ECO:0007669"/>
    <property type="project" value="UniProtKB-EC"/>
</dbReference>
<dbReference type="SMART" id="SM00072">
    <property type="entry name" value="GuKc"/>
    <property type="match status" value="1"/>
</dbReference>
<evidence type="ECO:0000313" key="12">
    <source>
        <dbReference type="Proteomes" id="UP000770785"/>
    </source>
</evidence>
<dbReference type="Proteomes" id="UP000770785">
    <property type="component" value="Unassembled WGS sequence"/>
</dbReference>
<comment type="subcellular location">
    <subcellularLocation>
        <location evidence="9">Cytoplasm</location>
    </subcellularLocation>
</comment>
<comment type="function">
    <text evidence="9">Essential for recycling GMP and indirectly, cGMP.</text>
</comment>
<evidence type="ECO:0000256" key="7">
    <source>
        <dbReference type="ARBA" id="ARBA00022840"/>
    </source>
</evidence>
<evidence type="ECO:0000256" key="8">
    <source>
        <dbReference type="ARBA" id="ARBA00030128"/>
    </source>
</evidence>
<keyword evidence="6 9" id="KW-0418">Kinase</keyword>
<sequence length="184" mass="21020">MLIFTAPSGAGKTTIVRHLLKQFDELSFSVSATNRPLRDGEVHGVSYYFLSDEDFQRCITDDKFAEHEEVYPGRFYGTLKSEIERIWAEGKTIVFDIEVKGATNLKKMYPRRATTIFINPPSEEALFQRLRDRSTETEEQLRVRMERAVMELGYVNSFDRVLVNDDLAIALAEAEKIVSGILSS</sequence>
<protein>
    <recommendedName>
        <fullName evidence="3 9">Guanylate kinase</fullName>
        <ecNumber evidence="2 9">2.7.4.8</ecNumber>
    </recommendedName>
    <alternativeName>
        <fullName evidence="8 9">GMP kinase</fullName>
    </alternativeName>
</protein>
<reference evidence="11 12" key="1">
    <citation type="submission" date="2020-03" db="EMBL/GenBank/DDBJ databases">
        <title>Genomic Encyclopedia of Type Strains, Phase IV (KMG-IV): sequencing the most valuable type-strain genomes for metagenomic binning, comparative biology and taxonomic classification.</title>
        <authorList>
            <person name="Goeker M."/>
        </authorList>
    </citation>
    <scope>NUCLEOTIDE SEQUENCE [LARGE SCALE GENOMIC DNA]</scope>
    <source>
        <strain evidence="11 12">DSM 105096</strain>
    </source>
</reference>
<evidence type="ECO:0000259" key="10">
    <source>
        <dbReference type="PROSITE" id="PS50052"/>
    </source>
</evidence>
<dbReference type="SUPFAM" id="SSF52540">
    <property type="entry name" value="P-loop containing nucleoside triphosphate hydrolases"/>
    <property type="match status" value="1"/>
</dbReference>
<feature type="binding site" evidence="9">
    <location>
        <begin position="6"/>
        <end position="13"/>
    </location>
    <ligand>
        <name>ATP</name>
        <dbReference type="ChEBI" id="CHEBI:30616"/>
    </ligand>
</feature>
<gene>
    <name evidence="9" type="primary">gmk</name>
    <name evidence="11" type="ORF">GGR27_001389</name>
</gene>
<feature type="domain" description="Guanylate kinase-like" evidence="10">
    <location>
        <begin position="1"/>
        <end position="179"/>
    </location>
</feature>
<comment type="caution">
    <text evidence="11">The sequence shown here is derived from an EMBL/GenBank/DDBJ whole genome shotgun (WGS) entry which is preliminary data.</text>
</comment>
<accession>A0ABX0X9E8</accession>
<keyword evidence="5 9" id="KW-0547">Nucleotide-binding</keyword>
<name>A0ABX0X9E8_9BACT</name>
<dbReference type="NCBIfam" id="TIGR03263">
    <property type="entry name" value="guanyl_kin"/>
    <property type="match status" value="1"/>
</dbReference>
<evidence type="ECO:0000256" key="6">
    <source>
        <dbReference type="ARBA" id="ARBA00022777"/>
    </source>
</evidence>
<dbReference type="RefSeq" id="WP_245184481.1">
    <property type="nucleotide sequence ID" value="NZ_JAATJH010000002.1"/>
</dbReference>
<dbReference type="CDD" id="cd00071">
    <property type="entry name" value="GMPK"/>
    <property type="match status" value="1"/>
</dbReference>
<keyword evidence="9" id="KW-0963">Cytoplasm</keyword>
<dbReference type="EC" id="2.7.4.8" evidence="2 9"/>
<evidence type="ECO:0000256" key="2">
    <source>
        <dbReference type="ARBA" id="ARBA00012961"/>
    </source>
</evidence>
<dbReference type="EMBL" id="JAATJH010000002">
    <property type="protein sequence ID" value="NJC25890.1"/>
    <property type="molecule type" value="Genomic_DNA"/>
</dbReference>
<evidence type="ECO:0000256" key="3">
    <source>
        <dbReference type="ARBA" id="ARBA00016296"/>
    </source>
</evidence>
<keyword evidence="4 9" id="KW-0808">Transferase</keyword>
<dbReference type="Gene3D" id="3.30.63.10">
    <property type="entry name" value="Guanylate Kinase phosphate binding domain"/>
    <property type="match status" value="1"/>
</dbReference>
<dbReference type="InterPro" id="IPR008144">
    <property type="entry name" value="Guanylate_kin-like_dom"/>
</dbReference>
<dbReference type="InterPro" id="IPR008145">
    <property type="entry name" value="GK/Ca_channel_bsu"/>
</dbReference>
<proteinExistence type="inferred from homology"/>